<keyword evidence="2" id="KW-1185">Reference proteome</keyword>
<dbReference type="PANTHER" id="PTHR12922">
    <property type="entry name" value="UBIQUINONE BIOSYNTHESIS PROTEIN"/>
    <property type="match status" value="1"/>
</dbReference>
<dbReference type="Proteomes" id="UP000219494">
    <property type="component" value="Unassembled WGS sequence"/>
</dbReference>
<dbReference type="OrthoDB" id="9775927at2"/>
<evidence type="ECO:0000313" key="1">
    <source>
        <dbReference type="EMBL" id="SOB86526.1"/>
    </source>
</evidence>
<sequence length="253" mass="27683">MATQPLSAPNPGTPLKRDWGTAVQALRRLLANGDDTVQVFRIMRALNADASQKNYCKLIATGQGGRLAYERVELSKRFSDRAWLDALPAGSVGAAYRAFLDRTGFSAQGLADISMADLKPDNAMIAHPYAWFGRRERDVHDIWHTLTGYTAEEHLGELCLVAFSYAQTGGLGWGAIGLAGALKSLRVTGGTAVLKAVWEGYRHGKRAHWLAGEDYEALLAEPLDAARRRLNIAEPVLYHRAQAELRARGTQAI</sequence>
<reference evidence="1 2" key="1">
    <citation type="submission" date="2017-07" db="EMBL/GenBank/DDBJ databases">
        <authorList>
            <person name="Sun Z.S."/>
            <person name="Albrecht U."/>
            <person name="Echele G."/>
            <person name="Lee C.C."/>
        </authorList>
    </citation>
    <scope>NUCLEOTIDE SEQUENCE [LARGE SCALE GENOMIC DNA]</scope>
    <source>
        <strain evidence="1 2">CGMCC 1.12672</strain>
    </source>
</reference>
<dbReference type="GO" id="GO:0006744">
    <property type="term" value="P:ubiquinone biosynthetic process"/>
    <property type="evidence" value="ECO:0007669"/>
    <property type="project" value="InterPro"/>
</dbReference>
<organism evidence="1 2">
    <name type="scientific">Sphingomonas guangdongensis</name>
    <dbReference type="NCBI Taxonomy" id="1141890"/>
    <lineage>
        <taxon>Bacteria</taxon>
        <taxon>Pseudomonadati</taxon>
        <taxon>Pseudomonadota</taxon>
        <taxon>Alphaproteobacteria</taxon>
        <taxon>Sphingomonadales</taxon>
        <taxon>Sphingomonadaceae</taxon>
        <taxon>Sphingomonas</taxon>
    </lineage>
</organism>
<dbReference type="EMBL" id="OBMI01000002">
    <property type="protein sequence ID" value="SOB86526.1"/>
    <property type="molecule type" value="Genomic_DNA"/>
</dbReference>
<dbReference type="RefSeq" id="WP_097063547.1">
    <property type="nucleotide sequence ID" value="NZ_OBMI01000002.1"/>
</dbReference>
<proteinExistence type="predicted"/>
<dbReference type="PANTHER" id="PTHR12922:SF7">
    <property type="entry name" value="UBIQUINONE BIOSYNTHESIS PROTEIN COQ4 HOMOLOG, MITOCHONDRIAL"/>
    <property type="match status" value="1"/>
</dbReference>
<dbReference type="InterPro" id="IPR007715">
    <property type="entry name" value="Coq4"/>
</dbReference>
<accession>A0A285QXG8</accession>
<dbReference type="AlphaFoldDB" id="A0A285QXG8"/>
<keyword evidence="1" id="KW-0830">Ubiquinone</keyword>
<protein>
    <submittedName>
        <fullName evidence="1">Ubiquinone biosynthesis protein COQ4</fullName>
    </submittedName>
</protein>
<gene>
    <name evidence="1" type="ORF">SAMN06297144_1632</name>
</gene>
<name>A0A285QXG8_9SPHN</name>
<dbReference type="Pfam" id="PF05019">
    <property type="entry name" value="Coq4"/>
    <property type="match status" value="1"/>
</dbReference>
<evidence type="ECO:0000313" key="2">
    <source>
        <dbReference type="Proteomes" id="UP000219494"/>
    </source>
</evidence>